<comment type="caution">
    <text evidence="2">The sequence shown here is derived from an EMBL/GenBank/DDBJ whole genome shotgun (WGS) entry which is preliminary data.</text>
</comment>
<proteinExistence type="predicted"/>
<feature type="compositionally biased region" description="Basic and acidic residues" evidence="1">
    <location>
        <begin position="82"/>
        <end position="103"/>
    </location>
</feature>
<evidence type="ECO:0000256" key="1">
    <source>
        <dbReference type="SAM" id="MobiDB-lite"/>
    </source>
</evidence>
<evidence type="ECO:0008006" key="4">
    <source>
        <dbReference type="Google" id="ProtNLM"/>
    </source>
</evidence>
<feature type="region of interest" description="Disordered" evidence="1">
    <location>
        <begin position="1"/>
        <end position="103"/>
    </location>
</feature>
<dbReference type="RefSeq" id="WP_182573427.1">
    <property type="nucleotide sequence ID" value="NZ_JACJHZ010000002.1"/>
</dbReference>
<dbReference type="EMBL" id="JACJHZ010000002">
    <property type="protein sequence ID" value="MBA9018579.1"/>
    <property type="molecule type" value="Genomic_DNA"/>
</dbReference>
<reference evidence="2 3" key="1">
    <citation type="submission" date="2020-08" db="EMBL/GenBank/DDBJ databases">
        <title>Genomic Encyclopedia of Type Strains, Phase IV (KMG-IV): sequencing the most valuable type-strain genomes for metagenomic binning, comparative biology and taxonomic classification.</title>
        <authorList>
            <person name="Goeker M."/>
        </authorList>
    </citation>
    <scope>NUCLEOTIDE SEQUENCE [LARGE SCALE GENOMIC DNA]</scope>
    <source>
        <strain evidence="2 3">DSM 17455</strain>
    </source>
</reference>
<dbReference type="Proteomes" id="UP000587524">
    <property type="component" value="Unassembled WGS sequence"/>
</dbReference>
<feature type="compositionally biased region" description="Low complexity" evidence="1">
    <location>
        <begin position="21"/>
        <end position="35"/>
    </location>
</feature>
<organism evidence="2 3">
    <name type="scientific">Aminobacter ciceronei</name>
    <dbReference type="NCBI Taxonomy" id="150723"/>
    <lineage>
        <taxon>Bacteria</taxon>
        <taxon>Pseudomonadati</taxon>
        <taxon>Pseudomonadota</taxon>
        <taxon>Alphaproteobacteria</taxon>
        <taxon>Hyphomicrobiales</taxon>
        <taxon>Phyllobacteriaceae</taxon>
        <taxon>Aminobacter</taxon>
    </lineage>
</organism>
<feature type="compositionally biased region" description="Basic and acidic residues" evidence="1">
    <location>
        <begin position="41"/>
        <end position="76"/>
    </location>
</feature>
<name>A0ABR6C0U3_9HYPH</name>
<keyword evidence="3" id="KW-1185">Reference proteome</keyword>
<sequence length="258" mass="27330">MFLNWMKNKPVYGAEDGTGAGDPPAVVVTPPADAGSVLYPDDPKVEPTVEPGTEKPAGDAPTEWKEYAPDPAKTDEENAAAKAEHDKTKPAADDPADKVPEDGKYVLKMPEGVEVDQELLDELSPEFKAAGLTGKQAQALTDKFIAKQQARMKAQGEGWAKTVSDWVDEAKKDPEIGGANWDGTVKTASGVVGRFGNDALKEYLNASGAGNHPEMIRFMAKVGAVIGEDNPAISETPGKKVAADTASILYPDDKPKGK</sequence>
<accession>A0ABR6C0U3</accession>
<evidence type="ECO:0000313" key="2">
    <source>
        <dbReference type="EMBL" id="MBA9018579.1"/>
    </source>
</evidence>
<gene>
    <name evidence="2" type="ORF">HNQ97_000565</name>
</gene>
<feature type="region of interest" description="Disordered" evidence="1">
    <location>
        <begin position="230"/>
        <end position="258"/>
    </location>
</feature>
<evidence type="ECO:0000313" key="3">
    <source>
        <dbReference type="Proteomes" id="UP000587524"/>
    </source>
</evidence>
<protein>
    <recommendedName>
        <fullName evidence="4">Peptidase</fullName>
    </recommendedName>
</protein>